<proteinExistence type="predicted"/>
<reference evidence="2 3" key="1">
    <citation type="submission" date="2024-09" db="EMBL/GenBank/DDBJ databases">
        <authorList>
            <person name="Sun Q."/>
            <person name="Mori K."/>
        </authorList>
    </citation>
    <scope>NUCLEOTIDE SEQUENCE [LARGE SCALE GENOMIC DNA]</scope>
    <source>
        <strain evidence="2 3">NCAIM B.02610</strain>
    </source>
</reference>
<dbReference type="RefSeq" id="WP_390183879.1">
    <property type="nucleotide sequence ID" value="NZ_JAXBLX010000070.1"/>
</dbReference>
<keyword evidence="3" id="KW-1185">Reference proteome</keyword>
<dbReference type="Pfam" id="PF13994">
    <property type="entry name" value="PgaD"/>
    <property type="match status" value="1"/>
</dbReference>
<comment type="caution">
    <text evidence="2">The sequence shown here is derived from an EMBL/GenBank/DDBJ whole genome shotgun (WGS) entry which is preliminary data.</text>
</comment>
<dbReference type="Proteomes" id="UP001589838">
    <property type="component" value="Unassembled WGS sequence"/>
</dbReference>
<dbReference type="InterPro" id="IPR023829">
    <property type="entry name" value="PGA_PgaD"/>
</dbReference>
<feature type="transmembrane region" description="Helical" evidence="1">
    <location>
        <begin position="75"/>
        <end position="98"/>
    </location>
</feature>
<feature type="transmembrane region" description="Helical" evidence="1">
    <location>
        <begin position="33"/>
        <end position="55"/>
    </location>
</feature>
<evidence type="ECO:0000313" key="2">
    <source>
        <dbReference type="EMBL" id="MFC0471342.1"/>
    </source>
</evidence>
<keyword evidence="1" id="KW-1133">Transmembrane helix</keyword>
<dbReference type="EMBL" id="JBHLUX010000032">
    <property type="protein sequence ID" value="MFC0471342.1"/>
    <property type="molecule type" value="Genomic_DNA"/>
</dbReference>
<evidence type="ECO:0000313" key="3">
    <source>
        <dbReference type="Proteomes" id="UP001589838"/>
    </source>
</evidence>
<dbReference type="NCBIfam" id="TIGR03940">
    <property type="entry name" value="PGA_PgaD"/>
    <property type="match status" value="1"/>
</dbReference>
<name>A0ABV6KDF2_9BACI</name>
<sequence>MRLGLVQIEVFQTLRKKRYLNVIIKHKQTKKRWIVESFLSVLGWLYLLIFFYLLLSNIRAPFNWKLHHIGMHNTKTIVIFTLFIILISTLCLYLWGFYNKKKFGSLRRRRLPLETTDKELAEFFAITTKSISVIKEKKWNDR</sequence>
<evidence type="ECO:0000256" key="1">
    <source>
        <dbReference type="SAM" id="Phobius"/>
    </source>
</evidence>
<accession>A0ABV6KDF2</accession>
<gene>
    <name evidence="2" type="primary">pgaD</name>
    <name evidence="2" type="ORF">ACFFHM_12795</name>
</gene>
<keyword evidence="1" id="KW-0812">Transmembrane</keyword>
<keyword evidence="1" id="KW-0472">Membrane</keyword>
<organism evidence="2 3">
    <name type="scientific">Halalkalibacter kiskunsagensis</name>
    <dbReference type="NCBI Taxonomy" id="1548599"/>
    <lineage>
        <taxon>Bacteria</taxon>
        <taxon>Bacillati</taxon>
        <taxon>Bacillota</taxon>
        <taxon>Bacilli</taxon>
        <taxon>Bacillales</taxon>
        <taxon>Bacillaceae</taxon>
        <taxon>Halalkalibacter</taxon>
    </lineage>
</organism>
<protein>
    <submittedName>
        <fullName evidence="2">Poly-beta-1,6-N-acetyl-D-glucosamine biosynthesis protein PgaD</fullName>
    </submittedName>
</protein>